<feature type="signal peptide" evidence="7">
    <location>
        <begin position="1"/>
        <end position="25"/>
    </location>
</feature>
<dbReference type="InterPro" id="IPR018392">
    <property type="entry name" value="LysM"/>
</dbReference>
<feature type="domain" description="LysM" evidence="8">
    <location>
        <begin position="28"/>
        <end position="71"/>
    </location>
</feature>
<evidence type="ECO:0000313" key="11">
    <source>
        <dbReference type="Proteomes" id="UP000027602"/>
    </source>
</evidence>
<dbReference type="Pfam" id="PF00877">
    <property type="entry name" value="NLPC_P60"/>
    <property type="match status" value="1"/>
</dbReference>
<dbReference type="Gene3D" id="3.90.1720.10">
    <property type="entry name" value="endopeptidase domain like (from Nostoc punctiforme)"/>
    <property type="match status" value="1"/>
</dbReference>
<dbReference type="EC" id="3.4.-.-" evidence="10"/>
<keyword evidence="3 7" id="KW-0732">Signal</keyword>
<organism evidence="10 11">
    <name type="scientific">Bacillus methanolicus (strain MGA3 / ATCC 53907)</name>
    <dbReference type="NCBI Taxonomy" id="796606"/>
    <lineage>
        <taxon>Bacteria</taxon>
        <taxon>Bacillati</taxon>
        <taxon>Bacillota</taxon>
        <taxon>Bacilli</taxon>
        <taxon>Bacillales</taxon>
        <taxon>Bacillaceae</taxon>
        <taxon>Bacillus</taxon>
    </lineage>
</organism>
<dbReference type="RefSeq" id="WP_003349314.1">
    <property type="nucleotide sequence ID" value="NZ_ADWW01000004.1"/>
</dbReference>
<evidence type="ECO:0000256" key="2">
    <source>
        <dbReference type="ARBA" id="ARBA00022670"/>
    </source>
</evidence>
<dbReference type="CDD" id="cd00118">
    <property type="entry name" value="LysM"/>
    <property type="match status" value="2"/>
</dbReference>
<evidence type="ECO:0000256" key="6">
    <source>
        <dbReference type="ARBA" id="ARBA00022807"/>
    </source>
</evidence>
<dbReference type="SUPFAM" id="SSF54106">
    <property type="entry name" value="LysM domain"/>
    <property type="match status" value="2"/>
</dbReference>
<feature type="chain" id="PRO_5003670165" evidence="7">
    <location>
        <begin position="26"/>
        <end position="262"/>
    </location>
</feature>
<keyword evidence="11" id="KW-1185">Reference proteome</keyword>
<dbReference type="SMART" id="SM00257">
    <property type="entry name" value="LysM"/>
    <property type="match status" value="2"/>
</dbReference>
<dbReference type="InterPro" id="IPR051202">
    <property type="entry name" value="Peptidase_C40"/>
</dbReference>
<keyword evidence="4" id="KW-0677">Repeat</keyword>
<evidence type="ECO:0000259" key="9">
    <source>
        <dbReference type="PROSITE" id="PS51935"/>
    </source>
</evidence>
<dbReference type="HOGENOM" id="CLU_016043_1_1_9"/>
<dbReference type="STRING" id="796606.BMMGA3_06950"/>
<evidence type="ECO:0000256" key="3">
    <source>
        <dbReference type="ARBA" id="ARBA00022729"/>
    </source>
</evidence>
<dbReference type="Pfam" id="PF01476">
    <property type="entry name" value="LysM"/>
    <property type="match status" value="2"/>
</dbReference>
<evidence type="ECO:0000259" key="8">
    <source>
        <dbReference type="PROSITE" id="PS51782"/>
    </source>
</evidence>
<evidence type="ECO:0000256" key="4">
    <source>
        <dbReference type="ARBA" id="ARBA00022737"/>
    </source>
</evidence>
<evidence type="ECO:0000256" key="1">
    <source>
        <dbReference type="ARBA" id="ARBA00007074"/>
    </source>
</evidence>
<accession>I3DZT4</accession>
<dbReference type="eggNOG" id="COG0791">
    <property type="taxonomic scope" value="Bacteria"/>
</dbReference>
<keyword evidence="2" id="KW-0645">Protease</keyword>
<dbReference type="eggNOG" id="COG1388">
    <property type="taxonomic scope" value="Bacteria"/>
</dbReference>
<dbReference type="PANTHER" id="PTHR47053">
    <property type="entry name" value="MUREIN DD-ENDOPEPTIDASE MEPH-RELATED"/>
    <property type="match status" value="1"/>
</dbReference>
<dbReference type="EMBL" id="CP007739">
    <property type="protein sequence ID" value="AIE59813.1"/>
    <property type="molecule type" value="Genomic_DNA"/>
</dbReference>
<dbReference type="InterPro" id="IPR000064">
    <property type="entry name" value="NLP_P60_dom"/>
</dbReference>
<feature type="domain" description="LysM" evidence="8">
    <location>
        <begin position="88"/>
        <end position="131"/>
    </location>
</feature>
<dbReference type="GO" id="GO:0008234">
    <property type="term" value="F:cysteine-type peptidase activity"/>
    <property type="evidence" value="ECO:0007669"/>
    <property type="project" value="UniProtKB-KW"/>
</dbReference>
<proteinExistence type="inferred from homology"/>
<keyword evidence="6" id="KW-0788">Thiol protease</keyword>
<dbReference type="Proteomes" id="UP000027602">
    <property type="component" value="Chromosome"/>
</dbReference>
<evidence type="ECO:0000256" key="5">
    <source>
        <dbReference type="ARBA" id="ARBA00022801"/>
    </source>
</evidence>
<dbReference type="InterPro" id="IPR036779">
    <property type="entry name" value="LysM_dom_sf"/>
</dbReference>
<keyword evidence="5 10" id="KW-0378">Hydrolase</keyword>
<dbReference type="Gene3D" id="3.10.350.10">
    <property type="entry name" value="LysM domain"/>
    <property type="match status" value="2"/>
</dbReference>
<dbReference type="PROSITE" id="PS51935">
    <property type="entry name" value="NLPC_P60"/>
    <property type="match status" value="1"/>
</dbReference>
<sequence length="262" mass="28512">MRKRLLTVTAAVGFLFTSFNGTASAHEKIHTVKYGESLWEISKKYNVSVSNLQKWNHLSGSKIYPGQKLTLLAPHSHSSGTASKSGTVTYTVKSGESLWTIARKFGMTVSELKKINKLSRDTIHPGQKLLIKSTKTAVDSVSYSNVNALIAEAKKYIGVPYAWGGSTPSGFDCSGYLNYVYKKVGISIPRTVASIWNATKKVSSPRVGDIVFFETNNNGPSHAGIYLGNNKFIHAGSSTGVTISDKNSSYWGPRYIGARTAF</sequence>
<dbReference type="GO" id="GO:0006508">
    <property type="term" value="P:proteolysis"/>
    <property type="evidence" value="ECO:0007669"/>
    <property type="project" value="UniProtKB-KW"/>
</dbReference>
<feature type="domain" description="NlpC/P60" evidence="9">
    <location>
        <begin position="143"/>
        <end position="262"/>
    </location>
</feature>
<dbReference type="InterPro" id="IPR038765">
    <property type="entry name" value="Papain-like_cys_pep_sf"/>
</dbReference>
<dbReference type="SUPFAM" id="SSF54001">
    <property type="entry name" value="Cysteine proteinases"/>
    <property type="match status" value="1"/>
</dbReference>
<comment type="similarity">
    <text evidence="1">Belongs to the peptidase C40 family.</text>
</comment>
<dbReference type="PANTHER" id="PTHR47053:SF1">
    <property type="entry name" value="MUREIN DD-ENDOPEPTIDASE MEPH-RELATED"/>
    <property type="match status" value="1"/>
</dbReference>
<evidence type="ECO:0000313" key="10">
    <source>
        <dbReference type="EMBL" id="AIE59813.1"/>
    </source>
</evidence>
<dbReference type="OrthoDB" id="9813368at2"/>
<gene>
    <name evidence="10" type="primary">lytF</name>
    <name evidence="10" type="ORF">BMMGA3_06950</name>
</gene>
<dbReference type="KEGG" id="bmet:BMMGA3_06950"/>
<protein>
    <submittedName>
        <fullName evidence="10">Peptidoglycan endopeptidase LytF</fullName>
        <ecNumber evidence="10">3.4.-.-</ecNumber>
    </submittedName>
</protein>
<dbReference type="PROSITE" id="PS51782">
    <property type="entry name" value="LYSM"/>
    <property type="match status" value="2"/>
</dbReference>
<reference evidence="10 11" key="1">
    <citation type="journal article" date="2015" name="BMC Genomics">
        <title>Transcriptome analysis of thermophilic methylotrophic Bacillus methanolicus MGA3 using RNA-sequencing provides detailed insights into its previously uncharted transcriptional landscape.</title>
        <authorList>
            <person name="Irla M."/>
            <person name="Neshat A."/>
            <person name="Brautaset T."/>
            <person name="Ruckert C."/>
            <person name="Kalinowski J."/>
            <person name="Wendisch V.F."/>
        </authorList>
    </citation>
    <scope>NUCLEOTIDE SEQUENCE [LARGE SCALE GENOMIC DNA]</scope>
    <source>
        <strain evidence="11">MGA3 / ATCC 53907</strain>
    </source>
</reference>
<evidence type="ECO:0000256" key="7">
    <source>
        <dbReference type="SAM" id="SignalP"/>
    </source>
</evidence>
<name>I3DZT4_BACMM</name>
<dbReference type="AlphaFoldDB" id="I3DZT4"/>